<proteinExistence type="predicted"/>
<sequence length="40" mass="4382">MLANGNNQLNLAMRSMWINKEAGVSSLFITAKDTWAILSA</sequence>
<gene>
    <name evidence="1" type="ORF">GPLA_2472</name>
</gene>
<dbReference type="AlphaFoldDB" id="K6YKZ6"/>
<dbReference type="STRING" id="1129793.GPLA_2472"/>
<comment type="caution">
    <text evidence="1">The sequence shown here is derived from an EMBL/GenBank/DDBJ whole genome shotgun (WGS) entry which is preliminary data.</text>
</comment>
<protein>
    <submittedName>
        <fullName evidence="1">Uncharacterized protein</fullName>
    </submittedName>
</protein>
<dbReference type="EMBL" id="BAER01000059">
    <property type="protein sequence ID" value="GAC33374.1"/>
    <property type="molecule type" value="Genomic_DNA"/>
</dbReference>
<organism evidence="1 2">
    <name type="scientific">Paraglaciecola polaris LMG 21857</name>
    <dbReference type="NCBI Taxonomy" id="1129793"/>
    <lineage>
        <taxon>Bacteria</taxon>
        <taxon>Pseudomonadati</taxon>
        <taxon>Pseudomonadota</taxon>
        <taxon>Gammaproteobacteria</taxon>
        <taxon>Alteromonadales</taxon>
        <taxon>Alteromonadaceae</taxon>
        <taxon>Paraglaciecola</taxon>
    </lineage>
</organism>
<reference evidence="2" key="1">
    <citation type="journal article" date="2014" name="Environ. Microbiol.">
        <title>Comparative genomics of the marine bacterial genus Glaciecola reveals the high degree of genomic diversity and genomic characteristic for cold adaptation.</title>
        <authorList>
            <person name="Qin Q.L."/>
            <person name="Xie B.B."/>
            <person name="Yu Y."/>
            <person name="Shu Y.L."/>
            <person name="Rong J.C."/>
            <person name="Zhang Y.J."/>
            <person name="Zhao D.L."/>
            <person name="Chen X.L."/>
            <person name="Zhang X.Y."/>
            <person name="Chen B."/>
            <person name="Zhou B.C."/>
            <person name="Zhang Y.Z."/>
        </authorList>
    </citation>
    <scope>NUCLEOTIDE SEQUENCE [LARGE SCALE GENOMIC DNA]</scope>
    <source>
        <strain evidence="2">LMG 21857</strain>
    </source>
</reference>
<evidence type="ECO:0000313" key="2">
    <source>
        <dbReference type="Proteomes" id="UP000006322"/>
    </source>
</evidence>
<dbReference type="Proteomes" id="UP000006322">
    <property type="component" value="Unassembled WGS sequence"/>
</dbReference>
<evidence type="ECO:0000313" key="1">
    <source>
        <dbReference type="EMBL" id="GAC33374.1"/>
    </source>
</evidence>
<keyword evidence="2" id="KW-1185">Reference proteome</keyword>
<name>K6YKZ6_9ALTE</name>
<accession>K6YKZ6</accession>